<evidence type="ECO:0000313" key="1">
    <source>
        <dbReference type="EMBL" id="KAG0260874.1"/>
    </source>
</evidence>
<reference evidence="1" key="1">
    <citation type="journal article" date="2020" name="Fungal Divers.">
        <title>Resolving the Mortierellaceae phylogeny through synthesis of multi-gene phylogenetics and phylogenomics.</title>
        <authorList>
            <person name="Vandepol N."/>
            <person name="Liber J."/>
            <person name="Desiro A."/>
            <person name="Na H."/>
            <person name="Kennedy M."/>
            <person name="Barry K."/>
            <person name="Grigoriev I.V."/>
            <person name="Miller A.N."/>
            <person name="O'Donnell K."/>
            <person name="Stajich J.E."/>
            <person name="Bonito G."/>
        </authorList>
    </citation>
    <scope>NUCLEOTIDE SEQUENCE</scope>
    <source>
        <strain evidence="1">BC1065</strain>
    </source>
</reference>
<keyword evidence="2" id="KW-1185">Reference proteome</keyword>
<dbReference type="EMBL" id="JAAAJB010000235">
    <property type="protein sequence ID" value="KAG0260874.1"/>
    <property type="molecule type" value="Genomic_DNA"/>
</dbReference>
<name>A0A9P6U627_9FUNG</name>
<evidence type="ECO:0000313" key="2">
    <source>
        <dbReference type="Proteomes" id="UP000807716"/>
    </source>
</evidence>
<accession>A0A9P6U627</accession>
<dbReference type="Proteomes" id="UP000807716">
    <property type="component" value="Unassembled WGS sequence"/>
</dbReference>
<dbReference type="OrthoDB" id="2441166at2759"/>
<organism evidence="1 2">
    <name type="scientific">Actinomortierella ambigua</name>
    <dbReference type="NCBI Taxonomy" id="1343610"/>
    <lineage>
        <taxon>Eukaryota</taxon>
        <taxon>Fungi</taxon>
        <taxon>Fungi incertae sedis</taxon>
        <taxon>Mucoromycota</taxon>
        <taxon>Mortierellomycotina</taxon>
        <taxon>Mortierellomycetes</taxon>
        <taxon>Mortierellales</taxon>
        <taxon>Mortierellaceae</taxon>
        <taxon>Actinomortierella</taxon>
    </lineage>
</organism>
<comment type="caution">
    <text evidence="1">The sequence shown here is derived from an EMBL/GenBank/DDBJ whole genome shotgun (WGS) entry which is preliminary data.</text>
</comment>
<gene>
    <name evidence="1" type="ORF">DFQ27_003287</name>
</gene>
<dbReference type="AlphaFoldDB" id="A0A9P6U627"/>
<protein>
    <submittedName>
        <fullName evidence="1">Uncharacterized protein</fullName>
    </submittedName>
</protein>
<sequence length="183" mass="20190">MTLQFPIVAFSARNNGFIPSVVPAKSLLGPMGNFIKHLASFLGFFLEMNEQRPVHLTGSLIKLEQAVREASLANQSQQEHVTLALSLVVMDVPRDSAYAWVVALRLPLEIKTDKTGTAIIPEQGAMINWSILRVNRSFMTAYADSMVDIVPITKVRDTIDLLTSPKDITGENIFAAPACRTMF</sequence>
<proteinExistence type="predicted"/>